<organism evidence="3 4">
    <name type="scientific">Acinetobacter haemolyticus ATCC 19194</name>
    <dbReference type="NCBI Taxonomy" id="707232"/>
    <lineage>
        <taxon>Bacteria</taxon>
        <taxon>Pseudomonadati</taxon>
        <taxon>Pseudomonadota</taxon>
        <taxon>Gammaproteobacteria</taxon>
        <taxon>Moraxellales</taxon>
        <taxon>Moraxellaceae</taxon>
        <taxon>Acinetobacter</taxon>
    </lineage>
</organism>
<proteinExistence type="predicted"/>
<keyword evidence="1" id="KW-0175">Coiled coil</keyword>
<evidence type="ECO:0000256" key="1">
    <source>
        <dbReference type="SAM" id="Coils"/>
    </source>
</evidence>
<dbReference type="HOGENOM" id="CLU_971908_0_0_6"/>
<keyword evidence="2" id="KW-0812">Transmembrane</keyword>
<name>D4XK53_ACIHA</name>
<evidence type="ECO:0000313" key="4">
    <source>
        <dbReference type="Proteomes" id="UP000003085"/>
    </source>
</evidence>
<keyword evidence="2" id="KW-0472">Membrane</keyword>
<dbReference type="Proteomes" id="UP000003085">
    <property type="component" value="Unassembled WGS sequence"/>
</dbReference>
<evidence type="ECO:0000313" key="3">
    <source>
        <dbReference type="EMBL" id="EFF84439.1"/>
    </source>
</evidence>
<dbReference type="EMBL" id="ADMT01000035">
    <property type="protein sequence ID" value="EFF84439.1"/>
    <property type="molecule type" value="Genomic_DNA"/>
</dbReference>
<reference evidence="4" key="1">
    <citation type="submission" date="2010-03" db="EMBL/GenBank/DDBJ databases">
        <title>Complete sequence of Mobiluncus curtisii ATCC 43063.</title>
        <authorList>
            <person name="Muzny D."/>
            <person name="Qin X."/>
            <person name="Deng J."/>
            <person name="Jiang H."/>
            <person name="Liu Y."/>
            <person name="Qu J."/>
            <person name="Song X.-Z."/>
            <person name="Zhang L."/>
            <person name="Thornton R."/>
            <person name="Coyle M."/>
            <person name="Francisco L."/>
            <person name="Jackson L."/>
            <person name="Javaid M."/>
            <person name="Korchina V."/>
            <person name="Kovar C."/>
            <person name="Mata R."/>
            <person name="Mathew T."/>
            <person name="Ngo R."/>
            <person name="Nguyen L."/>
            <person name="Nguyen N."/>
            <person name="Okwuonu G."/>
            <person name="Ongeri F."/>
            <person name="Pham C."/>
            <person name="Simmons D."/>
            <person name="Wilczek-Boney K."/>
            <person name="Hale W."/>
            <person name="Jakkamsetti A."/>
            <person name="Pham P."/>
            <person name="Ruth R."/>
            <person name="San Lucas F."/>
            <person name="Warren J."/>
            <person name="Zhang J."/>
            <person name="Zhao Z."/>
            <person name="Zhou C."/>
            <person name="Zhu D."/>
            <person name="Lee S."/>
            <person name="Bess C."/>
            <person name="Blankenburg K."/>
            <person name="Forbes L."/>
            <person name="Fu Q."/>
            <person name="Gubbala S."/>
            <person name="Hirani K."/>
            <person name="Jayaseelan J.C."/>
            <person name="Lara F."/>
            <person name="Munidasa M."/>
            <person name="Palculict T."/>
            <person name="Patil S."/>
            <person name="Pu L.-L."/>
            <person name="Saada N."/>
            <person name="Tang L."/>
            <person name="Weissenberger G."/>
            <person name="Zhu Y."/>
            <person name="Hemphill L."/>
            <person name="Shang Y."/>
            <person name="Youmans B."/>
            <person name="Ayvaz T."/>
            <person name="Ross M."/>
            <person name="Santibanez J."/>
            <person name="Aqrawi P."/>
            <person name="Gross S."/>
            <person name="Joshi V."/>
            <person name="Fowler G."/>
            <person name="Nazareth L."/>
            <person name="Reid J."/>
            <person name="Worley K."/>
            <person name="Petrosino J."/>
            <person name="Highlander S."/>
            <person name="Gibbs R."/>
            <person name="Gibbs R."/>
        </authorList>
    </citation>
    <scope>NUCLEOTIDE SEQUENCE [LARGE SCALE GENOMIC DNA]</scope>
    <source>
        <strain evidence="4">ATCC 19194</strain>
    </source>
</reference>
<accession>D4XK53</accession>
<dbReference type="RefSeq" id="WP_004641749.1">
    <property type="nucleotide sequence ID" value="NZ_GG770436.1"/>
</dbReference>
<feature type="transmembrane region" description="Helical" evidence="2">
    <location>
        <begin position="12"/>
        <end position="30"/>
    </location>
</feature>
<keyword evidence="2" id="KW-1133">Transmembrane helix</keyword>
<evidence type="ECO:0000256" key="2">
    <source>
        <dbReference type="SAM" id="Phobius"/>
    </source>
</evidence>
<sequence>MKKLLRNLISSFLTLLSICLFIALLIILRFKQDCSLVIVGMLGVCATLYAPVSAFYLFGNWKNETVYKDVLNAITELNLKVKDFEEIHRNANSIFHSQYLINFHEEMSNIIDWQFSIIHQNAPINSIEDIWKFDMPIKEKKHKVTTEILNLYKETIISNLKRLEHEMKLKINEIEVLSENHDIYSPYLDKIEFTFIYSNLLKSLEYELDFQFFRTPLWDLKNSFDSSYGNEVYKNMEVQKYLEGYHNNPPESFISKGFNSEDSYKNIVKKRILEINNISKRIQENF</sequence>
<protein>
    <submittedName>
        <fullName evidence="3">Uncharacterized protein</fullName>
    </submittedName>
</protein>
<feature type="coiled-coil region" evidence="1">
    <location>
        <begin position="153"/>
        <end position="180"/>
    </location>
</feature>
<comment type="caution">
    <text evidence="3">The sequence shown here is derived from an EMBL/GenBank/DDBJ whole genome shotgun (WGS) entry which is preliminary data.</text>
</comment>
<gene>
    <name evidence="3" type="ORF">HMP0015_0095</name>
</gene>
<feature type="transmembrane region" description="Helical" evidence="2">
    <location>
        <begin position="36"/>
        <end position="58"/>
    </location>
</feature>
<dbReference type="AlphaFoldDB" id="D4XK53"/>